<proteinExistence type="predicted"/>
<keyword evidence="4" id="KW-1185">Reference proteome</keyword>
<gene>
    <name evidence="3" type="ORF">J0X19_02770</name>
</gene>
<feature type="signal peptide" evidence="1">
    <location>
        <begin position="1"/>
        <end position="25"/>
    </location>
</feature>
<name>A0A939EUS3_9BACT</name>
<dbReference type="EMBL" id="JAFLQZ010000002">
    <property type="protein sequence ID" value="MBO0356857.1"/>
    <property type="molecule type" value="Genomic_DNA"/>
</dbReference>
<evidence type="ECO:0000256" key="1">
    <source>
        <dbReference type="SAM" id="SignalP"/>
    </source>
</evidence>
<dbReference type="InterPro" id="IPR021255">
    <property type="entry name" value="DUF2807"/>
</dbReference>
<comment type="caution">
    <text evidence="3">The sequence shown here is derived from an EMBL/GenBank/DDBJ whole genome shotgun (WGS) entry which is preliminary data.</text>
</comment>
<feature type="chain" id="PRO_5037703764" evidence="1">
    <location>
        <begin position="26"/>
        <end position="222"/>
    </location>
</feature>
<dbReference type="Gene3D" id="2.160.20.120">
    <property type="match status" value="1"/>
</dbReference>
<protein>
    <submittedName>
        <fullName evidence="3">DUF2807 domain-containing protein</fullName>
    </submittedName>
</protein>
<dbReference type="Proteomes" id="UP000664144">
    <property type="component" value="Unassembled WGS sequence"/>
</dbReference>
<evidence type="ECO:0000313" key="4">
    <source>
        <dbReference type="Proteomes" id="UP000664144"/>
    </source>
</evidence>
<accession>A0A939EUS3</accession>
<dbReference type="PANTHER" id="PTHR39200">
    <property type="entry name" value="HYPOTHETICAL EXPORTED PROTEIN"/>
    <property type="match status" value="1"/>
</dbReference>
<evidence type="ECO:0000259" key="2">
    <source>
        <dbReference type="Pfam" id="PF10988"/>
    </source>
</evidence>
<dbReference type="RefSeq" id="WP_206980753.1">
    <property type="nucleotide sequence ID" value="NZ_JAFLQZ010000002.1"/>
</dbReference>
<dbReference type="AlphaFoldDB" id="A0A939EUS3"/>
<sequence>MKSFALLSVLATTALVGLSACSSVAQQQRSVGSFQMVKASGAINLYVRQGPTTKVEVDADEDVLESVKTEVRGNTLTIYRDKNFSLTGMLRSKTVKVYITTPQLAGIEVSGASDVKGETPISADDFRIQASGASDVTLTLNAKSLTTNASGASDIRLDGRVERQQVDISGSSDYRASDLRSRKASVQASGASDAYVYVDDELQARSSGASDVHNKGRARVSR</sequence>
<feature type="domain" description="Putative auto-transporter adhesin head GIN" evidence="2">
    <location>
        <begin position="34"/>
        <end position="218"/>
    </location>
</feature>
<evidence type="ECO:0000313" key="3">
    <source>
        <dbReference type="EMBL" id="MBO0356857.1"/>
    </source>
</evidence>
<dbReference type="Pfam" id="PF10988">
    <property type="entry name" value="DUF2807"/>
    <property type="match status" value="1"/>
</dbReference>
<keyword evidence="1" id="KW-0732">Signal</keyword>
<organism evidence="3 4">
    <name type="scientific">Hymenobacter telluris</name>
    <dbReference type="NCBI Taxonomy" id="2816474"/>
    <lineage>
        <taxon>Bacteria</taxon>
        <taxon>Pseudomonadati</taxon>
        <taxon>Bacteroidota</taxon>
        <taxon>Cytophagia</taxon>
        <taxon>Cytophagales</taxon>
        <taxon>Hymenobacteraceae</taxon>
        <taxon>Hymenobacter</taxon>
    </lineage>
</organism>
<reference evidence="3" key="1">
    <citation type="submission" date="2021-03" db="EMBL/GenBank/DDBJ databases">
        <authorList>
            <person name="Kim M.K."/>
        </authorList>
    </citation>
    <scope>NUCLEOTIDE SEQUENCE</scope>
    <source>
        <strain evidence="3">BT186</strain>
    </source>
</reference>
<dbReference type="PROSITE" id="PS51257">
    <property type="entry name" value="PROKAR_LIPOPROTEIN"/>
    <property type="match status" value="1"/>
</dbReference>
<dbReference type="PANTHER" id="PTHR39200:SF1">
    <property type="entry name" value="AUTO-TRANSPORTER ADHESIN HEAD GIN DOMAIN-CONTAINING PROTEIN-RELATED"/>
    <property type="match status" value="1"/>
</dbReference>